<evidence type="ECO:0000313" key="3">
    <source>
        <dbReference type="Proteomes" id="UP001422759"/>
    </source>
</evidence>
<dbReference type="InterPro" id="IPR050237">
    <property type="entry name" value="ATP-dep_AMP-bd_enzyme"/>
</dbReference>
<gene>
    <name evidence="2" type="ORF">GCM10009760_10450</name>
</gene>
<dbReference type="InterPro" id="IPR000873">
    <property type="entry name" value="AMP-dep_synth/lig_dom"/>
</dbReference>
<dbReference type="Pfam" id="PF00501">
    <property type="entry name" value="AMP-binding"/>
    <property type="match status" value="2"/>
</dbReference>
<dbReference type="SUPFAM" id="SSF56801">
    <property type="entry name" value="Acetyl-CoA synthetase-like"/>
    <property type="match status" value="1"/>
</dbReference>
<dbReference type="RefSeq" id="WP_344461203.1">
    <property type="nucleotide sequence ID" value="NZ_BAAANT010000004.1"/>
</dbReference>
<evidence type="ECO:0000259" key="1">
    <source>
        <dbReference type="Pfam" id="PF00501"/>
    </source>
</evidence>
<reference evidence="2 3" key="1">
    <citation type="journal article" date="2019" name="Int. J. Syst. Evol. Microbiol.">
        <title>The Global Catalogue of Microorganisms (GCM) 10K type strain sequencing project: providing services to taxonomists for standard genome sequencing and annotation.</title>
        <authorList>
            <consortium name="The Broad Institute Genomics Platform"/>
            <consortium name="The Broad Institute Genome Sequencing Center for Infectious Disease"/>
            <person name="Wu L."/>
            <person name="Ma J."/>
        </authorList>
    </citation>
    <scope>NUCLEOTIDE SEQUENCE [LARGE SCALE GENOMIC DNA]</scope>
    <source>
        <strain evidence="2 3">JCM 14560</strain>
    </source>
</reference>
<dbReference type="InterPro" id="IPR042099">
    <property type="entry name" value="ANL_N_sf"/>
</dbReference>
<accession>A0ABN2YXI0</accession>
<name>A0ABN2YXI0_9ACTN</name>
<dbReference type="Proteomes" id="UP001422759">
    <property type="component" value="Unassembled WGS sequence"/>
</dbReference>
<evidence type="ECO:0000313" key="2">
    <source>
        <dbReference type="EMBL" id="GAA2133866.1"/>
    </source>
</evidence>
<dbReference type="EMBL" id="BAAANT010000004">
    <property type="protein sequence ID" value="GAA2133866.1"/>
    <property type="molecule type" value="Genomic_DNA"/>
</dbReference>
<proteinExistence type="predicted"/>
<sequence length="537" mass="56824">MIKLDDIRRHAANRPEQIAVVDGASRLTWGQFADHVDRMAAGLSAQLPPTRPARAVHLADNRWELAVAMAACATLGVSCTGLDVEAGAEELTGLLARIQPTVVFVSTEHRQVLDGCVWPTGPEALHVLLDGAEAGATARPAGVGSRSVSFGALLATEPLPNLPIPLPYESLTVVPGEGGSPRVAVRRSAVEGRHLVDLVDEFGFDGSDVHLTAAPLAQPTARGLARTFLSLGGTLVLGPHRDPAALAALIVEERVTTAVIDPVALVRLLSHPGSEALAGSAQLRCVIALGRHLNRWVVNTAWEQLGPVLHLAYATPETGLNAIMGPDELHVAPIRSGRMMLGSSLAILDQDGAPLPAGATGRVAISGYQVMDGYLEGEAEFTTLDLGQGPQRFFVTGERGQLDEQGRLVVTSRGTEVPTVSRNGAVDTEIFRLEADLLNLPCLRDTAVMRVDVPGLGDSLVVPFIAVAVGRELTGYKTLTAACNRRIPSLPAHVIAVDHIPYSPTGTINTDELLDSVLPIIKLNLQLEHTMQQEMSA</sequence>
<dbReference type="PANTHER" id="PTHR43767:SF10">
    <property type="entry name" value="SURFACTIN SYNTHASE SUBUNIT 1"/>
    <property type="match status" value="1"/>
</dbReference>
<dbReference type="PANTHER" id="PTHR43767">
    <property type="entry name" value="LONG-CHAIN-FATTY-ACID--COA LIGASE"/>
    <property type="match status" value="1"/>
</dbReference>
<feature type="domain" description="AMP-dependent synthetase/ligase" evidence="1">
    <location>
        <begin position="8"/>
        <end position="109"/>
    </location>
</feature>
<organism evidence="2 3">
    <name type="scientific">Kitasatospora kazusensis</name>
    <dbReference type="NCBI Taxonomy" id="407974"/>
    <lineage>
        <taxon>Bacteria</taxon>
        <taxon>Bacillati</taxon>
        <taxon>Actinomycetota</taxon>
        <taxon>Actinomycetes</taxon>
        <taxon>Kitasatosporales</taxon>
        <taxon>Streptomycetaceae</taxon>
        <taxon>Kitasatospora</taxon>
    </lineage>
</organism>
<comment type="caution">
    <text evidence="2">The sequence shown here is derived from an EMBL/GenBank/DDBJ whole genome shotgun (WGS) entry which is preliminary data.</text>
</comment>
<feature type="domain" description="AMP-dependent synthetase/ligase" evidence="1">
    <location>
        <begin position="200"/>
        <end position="375"/>
    </location>
</feature>
<protein>
    <recommendedName>
        <fullName evidence="1">AMP-dependent synthetase/ligase domain-containing protein</fullName>
    </recommendedName>
</protein>
<dbReference type="Gene3D" id="3.40.50.12780">
    <property type="entry name" value="N-terminal domain of ligase-like"/>
    <property type="match status" value="1"/>
</dbReference>
<keyword evidence="3" id="KW-1185">Reference proteome</keyword>